<dbReference type="KEGG" id="acou:A5CBH24_13820"/>
<dbReference type="STRING" id="1118061.GCA_000311925_01269"/>
<accession>A0A4Y1XJF2</accession>
<evidence type="ECO:0000313" key="2">
    <source>
        <dbReference type="Proteomes" id="UP000318946"/>
    </source>
</evidence>
<organism evidence="1 2">
    <name type="scientific">Alistipes communis</name>
    <dbReference type="NCBI Taxonomy" id="2585118"/>
    <lineage>
        <taxon>Bacteria</taxon>
        <taxon>Pseudomonadati</taxon>
        <taxon>Bacteroidota</taxon>
        <taxon>Bacteroidia</taxon>
        <taxon>Bacteroidales</taxon>
        <taxon>Rikenellaceae</taxon>
        <taxon>Alistipes</taxon>
    </lineage>
</organism>
<proteinExistence type="predicted"/>
<protein>
    <submittedName>
        <fullName evidence="1">Uncharacterized protein</fullName>
    </submittedName>
</protein>
<keyword evidence="2" id="KW-1185">Reference proteome</keyword>
<dbReference type="Proteomes" id="UP000318946">
    <property type="component" value="Chromosome"/>
</dbReference>
<accession>A0A4Y1WUW5</accession>
<gene>
    <name evidence="1" type="ORF">A5CBH24_13820</name>
</gene>
<dbReference type="AlphaFoldDB" id="A0A3D2BE15"/>
<accession>A0A3D2BE15</accession>
<dbReference type="Pfam" id="PF11306">
    <property type="entry name" value="DUF3108"/>
    <property type="match status" value="1"/>
</dbReference>
<dbReference type="RefSeq" id="WP_026074911.1">
    <property type="nucleotide sequence ID" value="NZ_AP019739.1"/>
</dbReference>
<evidence type="ECO:0000313" key="1">
    <source>
        <dbReference type="EMBL" id="BBL04069.1"/>
    </source>
</evidence>
<dbReference type="InterPro" id="IPR021457">
    <property type="entry name" value="DUF3108"/>
</dbReference>
<reference evidence="2" key="1">
    <citation type="submission" date="2019-06" db="EMBL/GenBank/DDBJ databases">
        <title>Alistipes onderdonkii subsp. vulgaris subsp. nov., Alistipes dispar sp. nov. and Alistipes communis sp. nov., isolated from human faeces, and creation of Alistipes onderdonkii subsp. onderdonkii subsp. nov.</title>
        <authorList>
            <person name="Sakamoto M."/>
            <person name="Ikeyama N."/>
            <person name="Ogata Y."/>
            <person name="Suda W."/>
            <person name="Iino T."/>
            <person name="Hattori M."/>
            <person name="Ohkuma M."/>
        </authorList>
    </citation>
    <scope>NUCLEOTIDE SEQUENCE [LARGE SCALE GENOMIC DNA]</scope>
    <source>
        <strain evidence="2">5CBH24</strain>
    </source>
</reference>
<sequence length="265" mass="30737">MKRILILFLLTGGIFSAAGQIYVPGEELFYRVSYRAKLVPNTEVATVVVRTSEVELDGQTVYNVFGQGKTLASFRWFFSLDDRYNIWVDTATLRTVRFTSDIHEGGYTFRSRFDYDWPARRVATRWQRRTLPENRKEMALTDVSMDAVSLFFNMRSADAASFRVGEQRVLQMVLEDTIRHLRYRFEGREVKKIRNMGKFNTLKFACQIGTSESFSFTDGSEFFIWLSDDENKIPLHLESPIRVGSVNAYITGYKGLKYPLTSKIR</sequence>
<name>A0A3D2BE15_9BACT</name>
<dbReference type="OrthoDB" id="9808473at2"/>
<dbReference type="EMBL" id="AP019735">
    <property type="protein sequence ID" value="BBL04069.1"/>
    <property type="molecule type" value="Genomic_DNA"/>
</dbReference>